<evidence type="ECO:0000256" key="3">
    <source>
        <dbReference type="ARBA" id="ARBA00022490"/>
    </source>
</evidence>
<dbReference type="OrthoDB" id="1716264at2759"/>
<dbReference type="PANTHER" id="PTHR31246:SF18">
    <property type="entry name" value="MICROTUBULE-ASSOCIATED PROTEIN 70-1-LIKE"/>
    <property type="match status" value="1"/>
</dbReference>
<comment type="subcellular location">
    <subcellularLocation>
        <location evidence="1">Cytoplasm</location>
        <location evidence="1">Cytoskeleton</location>
    </subcellularLocation>
</comment>
<protein>
    <submittedName>
        <fullName evidence="8">Uncharacterized protein</fullName>
    </submittedName>
</protein>
<proteinExistence type="inferred from homology"/>
<dbReference type="PANTHER" id="PTHR31246">
    <property type="entry name" value="MICROTUBULE-ASSOCIATED PROTEIN 70-2"/>
    <property type="match status" value="1"/>
</dbReference>
<comment type="caution">
    <text evidence="8">The sequence shown here is derived from an EMBL/GenBank/DDBJ whole genome shotgun (WGS) entry which is preliminary data.</text>
</comment>
<keyword evidence="9" id="KW-1185">Reference proteome</keyword>
<sequence>MAEAYFSNGEATPGSDSSKPTTLTASASFKSRKKISIARAGSEVDDFINLLHGSDPVKFELNRLENDVRVSEVLLLLISKRFSFFFFIGGSDKDRELGDAHAEIKALKYSERLREKAVEERTRGHPYRDLDCHP</sequence>
<evidence type="ECO:0000256" key="2">
    <source>
        <dbReference type="ARBA" id="ARBA00008825"/>
    </source>
</evidence>
<feature type="region of interest" description="Disordered" evidence="7">
    <location>
        <begin position="115"/>
        <end position="134"/>
    </location>
</feature>
<dbReference type="EMBL" id="JABCRI010000012">
    <property type="protein sequence ID" value="KAF8396268.1"/>
    <property type="molecule type" value="Genomic_DNA"/>
</dbReference>
<keyword evidence="4" id="KW-0493">Microtubule</keyword>
<keyword evidence="6" id="KW-0206">Cytoskeleton</keyword>
<evidence type="ECO:0000256" key="7">
    <source>
        <dbReference type="SAM" id="MobiDB-lite"/>
    </source>
</evidence>
<name>A0A835DAB4_TETSI</name>
<dbReference type="GO" id="GO:0008017">
    <property type="term" value="F:microtubule binding"/>
    <property type="evidence" value="ECO:0007669"/>
    <property type="project" value="InterPro"/>
</dbReference>
<dbReference type="AlphaFoldDB" id="A0A835DAB4"/>
<evidence type="ECO:0000313" key="9">
    <source>
        <dbReference type="Proteomes" id="UP000655225"/>
    </source>
</evidence>
<evidence type="ECO:0000256" key="5">
    <source>
        <dbReference type="ARBA" id="ARBA00023054"/>
    </source>
</evidence>
<evidence type="ECO:0000256" key="4">
    <source>
        <dbReference type="ARBA" id="ARBA00022701"/>
    </source>
</evidence>
<gene>
    <name evidence="8" type="ORF">HHK36_017883</name>
</gene>
<comment type="similarity">
    <text evidence="2">Belongs to the MAP70 family.</text>
</comment>
<accession>A0A835DAB4</accession>
<evidence type="ECO:0000256" key="6">
    <source>
        <dbReference type="ARBA" id="ARBA00023212"/>
    </source>
</evidence>
<evidence type="ECO:0000313" key="8">
    <source>
        <dbReference type="EMBL" id="KAF8396268.1"/>
    </source>
</evidence>
<feature type="region of interest" description="Disordered" evidence="7">
    <location>
        <begin position="1"/>
        <end position="22"/>
    </location>
</feature>
<keyword evidence="3" id="KW-0963">Cytoplasm</keyword>
<organism evidence="8 9">
    <name type="scientific">Tetracentron sinense</name>
    <name type="common">Spur-leaf</name>
    <dbReference type="NCBI Taxonomy" id="13715"/>
    <lineage>
        <taxon>Eukaryota</taxon>
        <taxon>Viridiplantae</taxon>
        <taxon>Streptophyta</taxon>
        <taxon>Embryophyta</taxon>
        <taxon>Tracheophyta</taxon>
        <taxon>Spermatophyta</taxon>
        <taxon>Magnoliopsida</taxon>
        <taxon>Trochodendrales</taxon>
        <taxon>Trochodendraceae</taxon>
        <taxon>Tetracentron</taxon>
    </lineage>
</organism>
<evidence type="ECO:0000256" key="1">
    <source>
        <dbReference type="ARBA" id="ARBA00004245"/>
    </source>
</evidence>
<reference evidence="8 9" key="1">
    <citation type="submission" date="2020-04" db="EMBL/GenBank/DDBJ databases">
        <title>Plant Genome Project.</title>
        <authorList>
            <person name="Zhang R.-G."/>
        </authorList>
    </citation>
    <scope>NUCLEOTIDE SEQUENCE [LARGE SCALE GENOMIC DNA]</scope>
    <source>
        <strain evidence="8">YNK0</strain>
        <tissue evidence="8">Leaf</tissue>
    </source>
</reference>
<dbReference type="InterPro" id="IPR009768">
    <property type="entry name" value="MAP70"/>
</dbReference>
<dbReference type="GO" id="GO:0007010">
    <property type="term" value="P:cytoskeleton organization"/>
    <property type="evidence" value="ECO:0007669"/>
    <property type="project" value="InterPro"/>
</dbReference>
<dbReference type="Pfam" id="PF07058">
    <property type="entry name" value="MAP70"/>
    <property type="match status" value="2"/>
</dbReference>
<keyword evidence="5" id="KW-0175">Coiled coil</keyword>
<dbReference type="GO" id="GO:0005874">
    <property type="term" value="C:microtubule"/>
    <property type="evidence" value="ECO:0007669"/>
    <property type="project" value="UniProtKB-KW"/>
</dbReference>
<dbReference type="Proteomes" id="UP000655225">
    <property type="component" value="Unassembled WGS sequence"/>
</dbReference>